<dbReference type="Proteomes" id="UP000289411">
    <property type="component" value="Unassembled WGS sequence"/>
</dbReference>
<dbReference type="Gene3D" id="3.40.50.300">
    <property type="entry name" value="P-loop containing nucleotide triphosphate hydrolases"/>
    <property type="match status" value="2"/>
</dbReference>
<dbReference type="SUPFAM" id="SSF141259">
    <property type="entry name" value="CarD-like"/>
    <property type="match status" value="1"/>
</dbReference>
<evidence type="ECO:0000259" key="11">
    <source>
        <dbReference type="PROSITE" id="PS51192"/>
    </source>
</evidence>
<dbReference type="EC" id="3.6.4.-" evidence="9"/>
<keyword evidence="4 9" id="KW-0378">Hydrolase</keyword>
<dbReference type="InterPro" id="IPR047112">
    <property type="entry name" value="RecG/Mfd"/>
</dbReference>
<dbReference type="PANTHER" id="PTHR47964">
    <property type="entry name" value="ATP-DEPENDENT DNA HELICASE HOMOLOG RECG, CHLOROPLASTIC"/>
    <property type="match status" value="1"/>
</dbReference>
<gene>
    <name evidence="9" type="primary">mfd</name>
    <name evidence="13" type="ORF">D3272_04125</name>
</gene>
<dbReference type="Pfam" id="PF17757">
    <property type="entry name" value="UvrB_inter"/>
    <property type="match status" value="1"/>
</dbReference>
<keyword evidence="14" id="KW-1185">Reference proteome</keyword>
<dbReference type="InterPro" id="IPR041471">
    <property type="entry name" value="UvrB_inter"/>
</dbReference>
<evidence type="ECO:0000256" key="7">
    <source>
        <dbReference type="ARBA" id="ARBA00023125"/>
    </source>
</evidence>
<organism evidence="13 14">
    <name type="scientific">Lichenibacterium ramalinae</name>
    <dbReference type="NCBI Taxonomy" id="2316527"/>
    <lineage>
        <taxon>Bacteria</taxon>
        <taxon>Pseudomonadati</taxon>
        <taxon>Pseudomonadota</taxon>
        <taxon>Alphaproteobacteria</taxon>
        <taxon>Hyphomicrobiales</taxon>
        <taxon>Lichenihabitantaceae</taxon>
        <taxon>Lichenibacterium</taxon>
    </lineage>
</organism>
<keyword evidence="1 9" id="KW-0963">Cytoplasm</keyword>
<dbReference type="Gene3D" id="3.90.1150.50">
    <property type="entry name" value="Transcription-repair-coupling factor, D7 domain"/>
    <property type="match status" value="1"/>
</dbReference>
<dbReference type="PROSITE" id="PS51192">
    <property type="entry name" value="HELICASE_ATP_BIND_1"/>
    <property type="match status" value="1"/>
</dbReference>
<dbReference type="InterPro" id="IPR036101">
    <property type="entry name" value="CarD-like/TRCF_RID_sf"/>
</dbReference>
<dbReference type="SUPFAM" id="SSF52540">
    <property type="entry name" value="P-loop containing nucleoside triphosphate hydrolases"/>
    <property type="match status" value="4"/>
</dbReference>
<dbReference type="Gene3D" id="3.40.50.11180">
    <property type="match status" value="2"/>
</dbReference>
<evidence type="ECO:0000256" key="10">
    <source>
        <dbReference type="SAM" id="MobiDB-lite"/>
    </source>
</evidence>
<dbReference type="RefSeq" id="WP_129217855.1">
    <property type="nucleotide sequence ID" value="NZ_QYBC01000002.1"/>
</dbReference>
<evidence type="ECO:0000256" key="3">
    <source>
        <dbReference type="ARBA" id="ARBA00022763"/>
    </source>
</evidence>
<comment type="subcellular location">
    <subcellularLocation>
        <location evidence="9">Cytoplasm</location>
    </subcellularLocation>
</comment>
<dbReference type="InterPro" id="IPR004576">
    <property type="entry name" value="Mfd"/>
</dbReference>
<dbReference type="InterPro" id="IPR027417">
    <property type="entry name" value="P-loop_NTPase"/>
</dbReference>
<dbReference type="InterPro" id="IPR011545">
    <property type="entry name" value="DEAD/DEAH_box_helicase_dom"/>
</dbReference>
<dbReference type="InterPro" id="IPR037235">
    <property type="entry name" value="TRCF-like_C_D7"/>
</dbReference>
<dbReference type="GO" id="GO:0016787">
    <property type="term" value="F:hydrolase activity"/>
    <property type="evidence" value="ECO:0007669"/>
    <property type="project" value="UniProtKB-KW"/>
</dbReference>
<evidence type="ECO:0000256" key="8">
    <source>
        <dbReference type="ARBA" id="ARBA00023204"/>
    </source>
</evidence>
<dbReference type="Pfam" id="PF00270">
    <property type="entry name" value="DEAD"/>
    <property type="match status" value="1"/>
</dbReference>
<dbReference type="PROSITE" id="PS51194">
    <property type="entry name" value="HELICASE_CTER"/>
    <property type="match status" value="1"/>
</dbReference>
<protein>
    <recommendedName>
        <fullName evidence="9">Transcription-repair-coupling factor</fullName>
        <shortName evidence="9">TRCF</shortName>
        <ecNumber evidence="9">3.6.4.-</ecNumber>
    </recommendedName>
</protein>
<dbReference type="GO" id="GO:0005524">
    <property type="term" value="F:ATP binding"/>
    <property type="evidence" value="ECO:0007669"/>
    <property type="project" value="UniProtKB-UniRule"/>
</dbReference>
<dbReference type="OrthoDB" id="9804325at2"/>
<evidence type="ECO:0000256" key="6">
    <source>
        <dbReference type="ARBA" id="ARBA00022840"/>
    </source>
</evidence>
<keyword evidence="7 9" id="KW-0238">DNA-binding</keyword>
<name>A0A4Q2RJK9_9HYPH</name>
<dbReference type="SMART" id="SM01058">
    <property type="entry name" value="CarD_TRCF"/>
    <property type="match status" value="1"/>
</dbReference>
<comment type="similarity">
    <text evidence="9">In the N-terminal section; belongs to the UvrB family.</text>
</comment>
<dbReference type="EMBL" id="QYBC01000002">
    <property type="protein sequence ID" value="RYB07255.1"/>
    <property type="molecule type" value="Genomic_DNA"/>
</dbReference>
<keyword evidence="5 13" id="KW-0347">Helicase</keyword>
<dbReference type="SUPFAM" id="SSF143517">
    <property type="entry name" value="TRCF domain-like"/>
    <property type="match status" value="1"/>
</dbReference>
<comment type="function">
    <text evidence="9">Couples transcription and DNA repair by recognizing RNA polymerase (RNAP) stalled at DNA lesions. Mediates ATP-dependent release of RNAP and its truncated transcript from the DNA, and recruitment of nucleotide excision repair machinery to the damaged site.</text>
</comment>
<evidence type="ECO:0000256" key="4">
    <source>
        <dbReference type="ARBA" id="ARBA00022801"/>
    </source>
</evidence>
<dbReference type="Gene3D" id="2.40.10.170">
    <property type="match status" value="1"/>
</dbReference>
<dbReference type="SMART" id="SM00982">
    <property type="entry name" value="TRCF"/>
    <property type="match status" value="1"/>
</dbReference>
<sequence>MPKLPVALAAVRLLPFTAPGKSLIYVASGDHRAEGVAHLLAELAPDATVAFVPAWDCLPYDRASPSPDILGQTMAALRRIDAQAGSATGGVVLVTTMEAAVQRLPPVDAASEAVDLAVGAALDPARLGATLERFGYRHDDRVDDHGEFALRGEVVDLFPPGPTPFRLTLQARRIVAIHAFDPASQRSVEDVARLSVGPVSTVLAPEGATAPVRRVPGLEHRLSEHYPALRTVFDVLPKAALILEPTAAARCDEVLAQAAEHHGDAVKGRDPRRAAKADTSAPLPPDALYLTPAEWAKAAKRRLRPLPGGEPAEAVPHFHALRGGRKALASFVSARIAAGHRIVLAGATARDRAALAKAATAGTEVKTATAGTEAVPATGWADVTAAAPGSLLLLPLSAEHGFVDDADRVTMVCATDLLGHRAHRADHHHHHAAPVPWHAGDGDFAIGDTVIHIDHGVGVLRTIETLRSDAAGARDTVRLDYAKDADLLTPVEGLDLLWRYGAAGDAIRLDRLDDDGWSKRRQRIWGEIAMAARALVELARRRAETRAPILKAPAEPYRAFTARFPFAPTPDQADAIAAVVADLAAGRPMDRLVVGDVGFGKTEVALRAAAVAVLAGRQVALVAPTTVLVRQHVQTFARRFADLGVGVAQLSRLTPPAEARAIRAGLADGSVRIVVGTHAVAAEGVTFKELGLLMVDEEQRFGTAEKTRLRELGQGVHVLTLTATPIPRTLQGALVGLQDLSIIATPPARRRPIRTLVAPFDLATLRGALLREKARGGQSFVVVPRIEGLERMAAALTEACPELSVLSAHGRMAPEAVDAAMVDFAEGHGDVLVATSIIESGLDVPRANTMIVAGADLFGLSQLHQLRGRVGRSRLQGLCYLMTDGDTPPGEAAMRRLQSLVTFDRLGSGMALSARDLDLRGAGDLMGEEQAGHLRLIGLGLYQHLMSLAIREARGEVVEDWSPEIHIDRAGSLPTDYIPEPELRLNLYARLARVVEPQEAEAIAEELADRFGPPPEEVRDLLERVRLRALCRTLGIARIDAGPKAIALDLRPSVAAADLVGRAPPRLRDRLTLKGRRLIYAQPSGTSHERLTLAANLLAGLG</sequence>
<dbReference type="Pfam" id="PF00271">
    <property type="entry name" value="Helicase_C"/>
    <property type="match status" value="1"/>
</dbReference>
<dbReference type="GO" id="GO:0005737">
    <property type="term" value="C:cytoplasm"/>
    <property type="evidence" value="ECO:0007669"/>
    <property type="project" value="UniProtKB-SubCell"/>
</dbReference>
<dbReference type="SMART" id="SM00490">
    <property type="entry name" value="HELICc"/>
    <property type="match status" value="1"/>
</dbReference>
<evidence type="ECO:0000313" key="14">
    <source>
        <dbReference type="Proteomes" id="UP000289411"/>
    </source>
</evidence>
<dbReference type="Pfam" id="PF03461">
    <property type="entry name" value="TRCF"/>
    <property type="match status" value="1"/>
</dbReference>
<dbReference type="InterPro" id="IPR003711">
    <property type="entry name" value="CarD-like/TRCF_RID"/>
</dbReference>
<accession>A0A4Q2RJK9</accession>
<dbReference type="GO" id="GO:0000716">
    <property type="term" value="P:transcription-coupled nucleotide-excision repair, DNA damage recognition"/>
    <property type="evidence" value="ECO:0007669"/>
    <property type="project" value="UniProtKB-UniRule"/>
</dbReference>
<dbReference type="PANTHER" id="PTHR47964:SF1">
    <property type="entry name" value="ATP-DEPENDENT DNA HELICASE HOMOLOG RECG, CHLOROPLASTIC"/>
    <property type="match status" value="1"/>
</dbReference>
<feature type="region of interest" description="Disordered" evidence="10">
    <location>
        <begin position="262"/>
        <end position="284"/>
    </location>
</feature>
<feature type="domain" description="Helicase C-terminal" evidence="12">
    <location>
        <begin position="764"/>
        <end position="918"/>
    </location>
</feature>
<keyword evidence="3 9" id="KW-0227">DNA damage</keyword>
<proteinExistence type="inferred from homology"/>
<dbReference type="GO" id="GO:0003684">
    <property type="term" value="F:damaged DNA binding"/>
    <property type="evidence" value="ECO:0007669"/>
    <property type="project" value="InterPro"/>
</dbReference>
<evidence type="ECO:0000313" key="13">
    <source>
        <dbReference type="EMBL" id="RYB07255.1"/>
    </source>
</evidence>
<reference evidence="13 14" key="1">
    <citation type="submission" date="2018-09" db="EMBL/GenBank/DDBJ databases">
        <authorList>
            <person name="Grouzdev D.S."/>
            <person name="Krutkina M.S."/>
        </authorList>
    </citation>
    <scope>NUCLEOTIDE SEQUENCE [LARGE SCALE GENOMIC DNA]</scope>
    <source>
        <strain evidence="13 14">RmlP001</strain>
    </source>
</reference>
<evidence type="ECO:0000256" key="9">
    <source>
        <dbReference type="HAMAP-Rule" id="MF_00969"/>
    </source>
</evidence>
<dbReference type="InterPro" id="IPR014001">
    <property type="entry name" value="Helicase_ATP-bd"/>
</dbReference>
<dbReference type="Pfam" id="PF02559">
    <property type="entry name" value="CarD_TRCF_RID"/>
    <property type="match status" value="1"/>
</dbReference>
<evidence type="ECO:0000259" key="12">
    <source>
        <dbReference type="PROSITE" id="PS51194"/>
    </source>
</evidence>
<dbReference type="AlphaFoldDB" id="A0A4Q2RJK9"/>
<reference evidence="13 14" key="2">
    <citation type="submission" date="2019-02" db="EMBL/GenBank/DDBJ databases">
        <title>'Lichenibacterium ramalinii' gen. nov. sp. nov., 'Lichenibacterium minor' gen. nov. sp. nov.</title>
        <authorList>
            <person name="Pankratov T."/>
        </authorList>
    </citation>
    <scope>NUCLEOTIDE SEQUENCE [LARGE SCALE GENOMIC DNA]</scope>
    <source>
        <strain evidence="13 14">RmlP001</strain>
    </source>
</reference>
<dbReference type="GO" id="GO:0006355">
    <property type="term" value="P:regulation of DNA-templated transcription"/>
    <property type="evidence" value="ECO:0007669"/>
    <property type="project" value="UniProtKB-UniRule"/>
</dbReference>
<dbReference type="InterPro" id="IPR001650">
    <property type="entry name" value="Helicase_C-like"/>
</dbReference>
<evidence type="ECO:0000256" key="1">
    <source>
        <dbReference type="ARBA" id="ARBA00022490"/>
    </source>
</evidence>
<dbReference type="GO" id="GO:0003678">
    <property type="term" value="F:DNA helicase activity"/>
    <property type="evidence" value="ECO:0007669"/>
    <property type="project" value="TreeGrafter"/>
</dbReference>
<dbReference type="HAMAP" id="MF_00969">
    <property type="entry name" value="TRCF"/>
    <property type="match status" value="1"/>
</dbReference>
<keyword evidence="6 9" id="KW-0067">ATP-binding</keyword>
<feature type="compositionally biased region" description="Basic and acidic residues" evidence="10">
    <location>
        <begin position="262"/>
        <end position="276"/>
    </location>
</feature>
<keyword evidence="2 9" id="KW-0547">Nucleotide-binding</keyword>
<comment type="caution">
    <text evidence="13">The sequence shown here is derived from an EMBL/GenBank/DDBJ whole genome shotgun (WGS) entry which is preliminary data.</text>
</comment>
<dbReference type="InterPro" id="IPR005118">
    <property type="entry name" value="TRCF_C"/>
</dbReference>
<evidence type="ECO:0000256" key="5">
    <source>
        <dbReference type="ARBA" id="ARBA00022806"/>
    </source>
</evidence>
<dbReference type="SMART" id="SM00487">
    <property type="entry name" value="DEXDc"/>
    <property type="match status" value="1"/>
</dbReference>
<evidence type="ECO:0000256" key="2">
    <source>
        <dbReference type="ARBA" id="ARBA00022741"/>
    </source>
</evidence>
<feature type="domain" description="Helicase ATP-binding" evidence="11">
    <location>
        <begin position="582"/>
        <end position="743"/>
    </location>
</feature>
<comment type="similarity">
    <text evidence="9">In the C-terminal section; belongs to the helicase family. RecG subfamily.</text>
</comment>
<keyword evidence="8 9" id="KW-0234">DNA repair</keyword>